<evidence type="ECO:0000313" key="1">
    <source>
        <dbReference type="EMBL" id="WAJ30687.1"/>
    </source>
</evidence>
<sequence>MLNRTAALVFASATLLSGAAFAQAPAAAPALVEIADTVTVPSLGMTVDQIDDMNVYSADGTEIGEVGEVYGTTADAATHIEIDFDDDNGSTYPDRDDVLVPVENVSNAAGRLVINLTPEQVQALPTR</sequence>
<dbReference type="Proteomes" id="UP001163223">
    <property type="component" value="Chromosome"/>
</dbReference>
<accession>A0ACD4NVN0</accession>
<gene>
    <name evidence="1" type="ORF">OXU80_10970</name>
</gene>
<proteinExistence type="predicted"/>
<reference evidence="1" key="1">
    <citation type="submission" date="2022-11" db="EMBL/GenBank/DDBJ databases">
        <title>beta-Carotene-producing bacterium, Jeongeuplla avenae sp. nov., alleviates the salt stress of Arabidopsis seedlings.</title>
        <authorList>
            <person name="Jiang L."/>
            <person name="Lee J."/>
        </authorList>
    </citation>
    <scope>NUCLEOTIDE SEQUENCE</scope>
    <source>
        <strain evidence="1">DY_R2A_6</strain>
    </source>
</reference>
<protein>
    <submittedName>
        <fullName evidence="1">PRC-barrel domain-containing protein</fullName>
    </submittedName>
</protein>
<name>A0ACD4NVN0_9HYPH</name>
<keyword evidence="2" id="KW-1185">Reference proteome</keyword>
<dbReference type="EMBL" id="CP113520">
    <property type="protein sequence ID" value="WAJ30687.1"/>
    <property type="molecule type" value="Genomic_DNA"/>
</dbReference>
<organism evidence="1 2">
    <name type="scientific">Antarcticirhabdus aurantiaca</name>
    <dbReference type="NCBI Taxonomy" id="2606717"/>
    <lineage>
        <taxon>Bacteria</taxon>
        <taxon>Pseudomonadati</taxon>
        <taxon>Pseudomonadota</taxon>
        <taxon>Alphaproteobacteria</taxon>
        <taxon>Hyphomicrobiales</taxon>
        <taxon>Aurantimonadaceae</taxon>
        <taxon>Antarcticirhabdus</taxon>
    </lineage>
</organism>
<evidence type="ECO:0000313" key="2">
    <source>
        <dbReference type="Proteomes" id="UP001163223"/>
    </source>
</evidence>